<dbReference type="InterPro" id="IPR020845">
    <property type="entry name" value="AMP-binding_CS"/>
</dbReference>
<evidence type="ECO:0000313" key="5">
    <source>
        <dbReference type="EMBL" id="KAA5601719.1"/>
    </source>
</evidence>
<feature type="domain" description="AMP-binding enzyme C-terminal" evidence="4">
    <location>
        <begin position="388"/>
        <end position="462"/>
    </location>
</feature>
<feature type="domain" description="AMP-dependent synthetase/ligase" evidence="3">
    <location>
        <begin position="13"/>
        <end position="338"/>
    </location>
</feature>
<dbReference type="Gene3D" id="3.40.50.12780">
    <property type="entry name" value="N-terminal domain of ligase-like"/>
    <property type="match status" value="1"/>
</dbReference>
<dbReference type="PANTHER" id="PTHR43201:SF5">
    <property type="entry name" value="MEDIUM-CHAIN ACYL-COA LIGASE ACSF2, MITOCHONDRIAL"/>
    <property type="match status" value="1"/>
</dbReference>
<dbReference type="Pfam" id="PF00501">
    <property type="entry name" value="AMP-binding"/>
    <property type="match status" value="1"/>
</dbReference>
<dbReference type="Gene3D" id="3.30.300.30">
    <property type="match status" value="1"/>
</dbReference>
<protein>
    <submittedName>
        <fullName evidence="5">AMP-binding protein</fullName>
    </submittedName>
</protein>
<dbReference type="PANTHER" id="PTHR43201">
    <property type="entry name" value="ACYL-COA SYNTHETASE"/>
    <property type="match status" value="1"/>
</dbReference>
<keyword evidence="6" id="KW-1185">Reference proteome</keyword>
<dbReference type="InterPro" id="IPR042099">
    <property type="entry name" value="ANL_N_sf"/>
</dbReference>
<dbReference type="AlphaFoldDB" id="A0A5M6I1K7"/>
<accession>A0A5M6I1K7</accession>
<dbReference type="Pfam" id="PF13193">
    <property type="entry name" value="AMP-binding_C"/>
    <property type="match status" value="1"/>
</dbReference>
<name>A0A5M6I1K7_9HYPH</name>
<dbReference type="RefSeq" id="WP_150097418.1">
    <property type="nucleotide sequence ID" value="NZ_VWPL01000013.1"/>
</dbReference>
<dbReference type="Proteomes" id="UP000323886">
    <property type="component" value="Unassembled WGS sequence"/>
</dbReference>
<evidence type="ECO:0000259" key="3">
    <source>
        <dbReference type="Pfam" id="PF00501"/>
    </source>
</evidence>
<dbReference type="GO" id="GO:0031956">
    <property type="term" value="F:medium-chain fatty acid-CoA ligase activity"/>
    <property type="evidence" value="ECO:0007669"/>
    <property type="project" value="TreeGrafter"/>
</dbReference>
<reference evidence="5 6" key="1">
    <citation type="submission" date="2019-09" db="EMBL/GenBank/DDBJ databases">
        <title>Draft Whole-Genome sequence of Blastochloris sulfoviridis DSM 729.</title>
        <authorList>
            <person name="Meyer T.E."/>
            <person name="Kyndt J.A."/>
        </authorList>
    </citation>
    <scope>NUCLEOTIDE SEQUENCE [LARGE SCALE GENOMIC DNA]</scope>
    <source>
        <strain evidence="5 6">DSM 729</strain>
    </source>
</reference>
<dbReference type="GO" id="GO:0006631">
    <property type="term" value="P:fatty acid metabolic process"/>
    <property type="evidence" value="ECO:0007669"/>
    <property type="project" value="TreeGrafter"/>
</dbReference>
<proteinExistence type="inferred from homology"/>
<evidence type="ECO:0000256" key="2">
    <source>
        <dbReference type="ARBA" id="ARBA00022598"/>
    </source>
</evidence>
<evidence type="ECO:0000259" key="4">
    <source>
        <dbReference type="Pfam" id="PF13193"/>
    </source>
</evidence>
<comment type="caution">
    <text evidence="5">The sequence shown here is derived from an EMBL/GenBank/DDBJ whole genome shotgun (WGS) entry which is preliminary data.</text>
</comment>
<organism evidence="5 6">
    <name type="scientific">Blastochloris sulfoviridis</name>
    <dbReference type="NCBI Taxonomy" id="50712"/>
    <lineage>
        <taxon>Bacteria</taxon>
        <taxon>Pseudomonadati</taxon>
        <taxon>Pseudomonadota</taxon>
        <taxon>Alphaproteobacteria</taxon>
        <taxon>Hyphomicrobiales</taxon>
        <taxon>Blastochloridaceae</taxon>
        <taxon>Blastochloris</taxon>
    </lineage>
</organism>
<dbReference type="InterPro" id="IPR045851">
    <property type="entry name" value="AMP-bd_C_sf"/>
</dbReference>
<sequence length="481" mass="50414">MSLTAPLAVHGRLRPGGTALVFADDRLTWADLDKAVTRLAALVVSKVPAGQGVALSLPNSPALVLLVLAACRAGREAQILDPGWPEATFRRVVERLNPGWIVAGLPDLAFAAVPDALGAPADPPPLAEPSSDVPFYVGFTSGSTGIPKGFRRSQASWIASIKGEAAVFGLDHTDTVLAPGALVHSLFLYAVVRGLFAGAKVVFGPRFSARAALAAIEREDVRLLYAVPTQLLMLLEAAERAAQGPIGHVARVLSSGAKWPAAETARLKHLFPSAAFAEFYGASELSYVAVAGEDAPATSVGRPFPGVEVTIRDASGRRLPTGRTGRVFVRSNLCFLDYATGDQPALTRAGDAMSVGDMGFLDAEGFLHLVGRADRMIISSGRNIHPEEIEAVLRRHPGVAEAAVLGVADAKRGTRLQAVIKPDGEPPTAAELMAFARAHLPASKVPRHFAVLAEWPHTASGKTDFAGVARAWQAGACTALA</sequence>
<dbReference type="InterPro" id="IPR000873">
    <property type="entry name" value="AMP-dep_synth/lig_dom"/>
</dbReference>
<dbReference type="SUPFAM" id="SSF56801">
    <property type="entry name" value="Acetyl-CoA synthetase-like"/>
    <property type="match status" value="1"/>
</dbReference>
<dbReference type="EMBL" id="VWPL01000013">
    <property type="protein sequence ID" value="KAA5601719.1"/>
    <property type="molecule type" value="Genomic_DNA"/>
</dbReference>
<gene>
    <name evidence="5" type="ORF">F1193_09390</name>
</gene>
<evidence type="ECO:0000256" key="1">
    <source>
        <dbReference type="ARBA" id="ARBA00006432"/>
    </source>
</evidence>
<evidence type="ECO:0000313" key="6">
    <source>
        <dbReference type="Proteomes" id="UP000323886"/>
    </source>
</evidence>
<comment type="similarity">
    <text evidence="1">Belongs to the ATP-dependent AMP-binding enzyme family.</text>
</comment>
<dbReference type="InterPro" id="IPR025110">
    <property type="entry name" value="AMP-bd_C"/>
</dbReference>
<dbReference type="OrthoDB" id="9803968at2"/>
<keyword evidence="2" id="KW-0436">Ligase</keyword>
<dbReference type="PROSITE" id="PS00455">
    <property type="entry name" value="AMP_BINDING"/>
    <property type="match status" value="1"/>
</dbReference>